<dbReference type="AlphaFoldDB" id="A0A974DWQ9"/>
<dbReference type="EMBL" id="CM004466">
    <property type="protein sequence ID" value="OCT99343.1"/>
    <property type="molecule type" value="Genomic_DNA"/>
</dbReference>
<evidence type="ECO:0000313" key="2">
    <source>
        <dbReference type="Proteomes" id="UP000694892"/>
    </source>
</evidence>
<protein>
    <submittedName>
        <fullName evidence="1">Uncharacterized protein</fullName>
    </submittedName>
</protein>
<accession>A0A974DWQ9</accession>
<name>A0A974DWQ9_XENLA</name>
<sequence length="56" mass="6673">MHILIIYFLYEHIYMRTAYSNDGQMVMCQSVRIIKSNNKCPYHSDSAITTCPREER</sequence>
<reference evidence="2" key="1">
    <citation type="journal article" date="2016" name="Nature">
        <title>Genome evolution in the allotetraploid frog Xenopus laevis.</title>
        <authorList>
            <person name="Session A.M."/>
            <person name="Uno Y."/>
            <person name="Kwon T."/>
            <person name="Chapman J.A."/>
            <person name="Toyoda A."/>
            <person name="Takahashi S."/>
            <person name="Fukui A."/>
            <person name="Hikosaka A."/>
            <person name="Suzuki A."/>
            <person name="Kondo M."/>
            <person name="van Heeringen S.J."/>
            <person name="Quigley I."/>
            <person name="Heinz S."/>
            <person name="Ogino H."/>
            <person name="Ochi H."/>
            <person name="Hellsten U."/>
            <person name="Lyons J.B."/>
            <person name="Simakov O."/>
            <person name="Putnam N."/>
            <person name="Stites J."/>
            <person name="Kuroki Y."/>
            <person name="Tanaka T."/>
            <person name="Michiue T."/>
            <person name="Watanabe M."/>
            <person name="Bogdanovic O."/>
            <person name="Lister R."/>
            <person name="Georgiou G."/>
            <person name="Paranjpe S.S."/>
            <person name="van Kruijsbergen I."/>
            <person name="Shu S."/>
            <person name="Carlson J."/>
            <person name="Kinoshita T."/>
            <person name="Ohta Y."/>
            <person name="Mawaribuchi S."/>
            <person name="Jenkins J."/>
            <person name="Grimwood J."/>
            <person name="Schmutz J."/>
            <person name="Mitros T."/>
            <person name="Mozaffari S.V."/>
            <person name="Suzuki Y."/>
            <person name="Haramoto Y."/>
            <person name="Yamamoto T.S."/>
            <person name="Takagi C."/>
            <person name="Heald R."/>
            <person name="Miller K."/>
            <person name="Haudenschild C."/>
            <person name="Kitzman J."/>
            <person name="Nakayama T."/>
            <person name="Izutsu Y."/>
            <person name="Robert J."/>
            <person name="Fortriede J."/>
            <person name="Burns K."/>
            <person name="Lotay V."/>
            <person name="Karimi K."/>
            <person name="Yasuoka Y."/>
            <person name="Dichmann D.S."/>
            <person name="Flajnik M.F."/>
            <person name="Houston D.W."/>
            <person name="Shendure J."/>
            <person name="DuPasquier L."/>
            <person name="Vize P.D."/>
            <person name="Zorn A.M."/>
            <person name="Ito M."/>
            <person name="Marcotte E.M."/>
            <person name="Wallingford J.B."/>
            <person name="Ito Y."/>
            <person name="Asashima M."/>
            <person name="Ueno N."/>
            <person name="Matsuda Y."/>
            <person name="Veenstra G.J."/>
            <person name="Fujiyama A."/>
            <person name="Harland R.M."/>
            <person name="Taira M."/>
            <person name="Rokhsar D.S."/>
        </authorList>
    </citation>
    <scope>NUCLEOTIDE SEQUENCE [LARGE SCALE GENOMIC DNA]</scope>
    <source>
        <strain evidence="2">J</strain>
    </source>
</reference>
<organism evidence="1 2">
    <name type="scientific">Xenopus laevis</name>
    <name type="common">African clawed frog</name>
    <dbReference type="NCBI Taxonomy" id="8355"/>
    <lineage>
        <taxon>Eukaryota</taxon>
        <taxon>Metazoa</taxon>
        <taxon>Chordata</taxon>
        <taxon>Craniata</taxon>
        <taxon>Vertebrata</taxon>
        <taxon>Euteleostomi</taxon>
        <taxon>Amphibia</taxon>
        <taxon>Batrachia</taxon>
        <taxon>Anura</taxon>
        <taxon>Pipoidea</taxon>
        <taxon>Pipidae</taxon>
        <taxon>Xenopodinae</taxon>
        <taxon>Xenopus</taxon>
        <taxon>Xenopus</taxon>
    </lineage>
</organism>
<gene>
    <name evidence="1" type="ORF">XELAEV_18005120mg</name>
</gene>
<dbReference type="Proteomes" id="UP000694892">
    <property type="component" value="Chromosome 1L"/>
</dbReference>
<proteinExistence type="predicted"/>
<evidence type="ECO:0000313" key="1">
    <source>
        <dbReference type="EMBL" id="OCT99343.1"/>
    </source>
</evidence>